<reference evidence="1" key="1">
    <citation type="submission" date="2014-09" db="EMBL/GenBank/DDBJ databases">
        <authorList>
            <person name="Magalhaes I.L.F."/>
            <person name="Oliveira U."/>
            <person name="Santos F.R."/>
            <person name="Vidigal T.H.D.A."/>
            <person name="Brescovit A.D."/>
            <person name="Santos A.J."/>
        </authorList>
    </citation>
    <scope>NUCLEOTIDE SEQUENCE</scope>
    <source>
        <tissue evidence="1">Shoot tissue taken approximately 20 cm above the soil surface</tissue>
    </source>
</reference>
<dbReference type="EMBL" id="GBRH01162872">
    <property type="protein sequence ID" value="JAE35024.1"/>
    <property type="molecule type" value="Transcribed_RNA"/>
</dbReference>
<organism evidence="1">
    <name type="scientific">Arundo donax</name>
    <name type="common">Giant reed</name>
    <name type="synonym">Donax arundinaceus</name>
    <dbReference type="NCBI Taxonomy" id="35708"/>
    <lineage>
        <taxon>Eukaryota</taxon>
        <taxon>Viridiplantae</taxon>
        <taxon>Streptophyta</taxon>
        <taxon>Embryophyta</taxon>
        <taxon>Tracheophyta</taxon>
        <taxon>Spermatophyta</taxon>
        <taxon>Magnoliopsida</taxon>
        <taxon>Liliopsida</taxon>
        <taxon>Poales</taxon>
        <taxon>Poaceae</taxon>
        <taxon>PACMAD clade</taxon>
        <taxon>Arundinoideae</taxon>
        <taxon>Arundineae</taxon>
        <taxon>Arundo</taxon>
    </lineage>
</organism>
<proteinExistence type="predicted"/>
<dbReference type="AlphaFoldDB" id="A0A0A9HGT4"/>
<accession>A0A0A9HGT4</accession>
<evidence type="ECO:0000313" key="1">
    <source>
        <dbReference type="EMBL" id="JAE35024.1"/>
    </source>
</evidence>
<reference evidence="1" key="2">
    <citation type="journal article" date="2015" name="Data Brief">
        <title>Shoot transcriptome of the giant reed, Arundo donax.</title>
        <authorList>
            <person name="Barrero R.A."/>
            <person name="Guerrero F.D."/>
            <person name="Moolhuijzen P."/>
            <person name="Goolsby J.A."/>
            <person name="Tidwell J."/>
            <person name="Bellgard S.E."/>
            <person name="Bellgard M.I."/>
        </authorList>
    </citation>
    <scope>NUCLEOTIDE SEQUENCE</scope>
    <source>
        <tissue evidence="1">Shoot tissue taken approximately 20 cm above the soil surface</tissue>
    </source>
</reference>
<sequence length="21" mass="2468">MHKTSYTMGNYKEVTINYSSL</sequence>
<name>A0A0A9HGT4_ARUDO</name>
<protein>
    <submittedName>
        <fullName evidence="1">Uncharacterized protein</fullName>
    </submittedName>
</protein>